<name>A0A4U0F233_9BACL</name>
<dbReference type="GO" id="GO:0004177">
    <property type="term" value="F:aminopeptidase activity"/>
    <property type="evidence" value="ECO:0007669"/>
    <property type="project" value="UniProtKB-KW"/>
</dbReference>
<dbReference type="SUPFAM" id="SSF55920">
    <property type="entry name" value="Creatinase/aminopeptidase"/>
    <property type="match status" value="1"/>
</dbReference>
<evidence type="ECO:0000259" key="1">
    <source>
        <dbReference type="Pfam" id="PF00557"/>
    </source>
</evidence>
<organism evidence="3 4">
    <name type="scientific">Cohnella pontilimi</name>
    <dbReference type="NCBI Taxonomy" id="2564100"/>
    <lineage>
        <taxon>Bacteria</taxon>
        <taxon>Bacillati</taxon>
        <taxon>Bacillota</taxon>
        <taxon>Bacilli</taxon>
        <taxon>Bacillales</taxon>
        <taxon>Paenibacillaceae</taxon>
        <taxon>Cohnella</taxon>
    </lineage>
</organism>
<feature type="domain" description="Peptidase M24" evidence="1">
    <location>
        <begin position="148"/>
        <end position="382"/>
    </location>
</feature>
<dbReference type="PANTHER" id="PTHR46112:SF2">
    <property type="entry name" value="XAA-PRO AMINOPEPTIDASE P-RELATED"/>
    <property type="match status" value="1"/>
</dbReference>
<sequence length="400" mass="43935">MEQAPAEEWLKRRRNFQKMLSENAMEGCLITQNVGIYYFTGSMQTGYLFIPAEGEAAYYVRRSLTRALSESSVRTVDLGSFRQFGSRLAEDYPKLFASGTPRIGADLDVLPAQLYLRLVEMLPDAKWMDASVLLRRLRSVKSPYEISRIEKAAQAAAAAVEHGILQLREGMTELELMATLEQVMRNAGHAGLMRMRGYNQEMPTGMVAAGEAAAEPTYFDGPAGSRGLSAAVPQSSSLRRIKHGEPILIDIGCCIDGYVIDQTRTAVIGRLTPHLQAAYETAEAILRKTEAALAPGVSPENLYEQAIEMAAEAGLADHFMGYGPDQVKFLGHGIGLELDEWPVLAKGFRDPLEPGMTIAVEPKFTFPGLGVVGIENTYLMTENGFRTLTISPEKLYELSV</sequence>
<dbReference type="InterPro" id="IPR000587">
    <property type="entry name" value="Creatinase_N"/>
</dbReference>
<reference evidence="3 4" key="1">
    <citation type="submission" date="2019-04" db="EMBL/GenBank/DDBJ databases">
        <title>Cohnella sp. nov., isolated from soil.</title>
        <authorList>
            <person name="Kim W."/>
        </authorList>
    </citation>
    <scope>NUCLEOTIDE SEQUENCE [LARGE SCALE GENOMIC DNA]</scope>
    <source>
        <strain evidence="3 4">CAU 1483</strain>
    </source>
</reference>
<evidence type="ECO:0000313" key="4">
    <source>
        <dbReference type="Proteomes" id="UP000309673"/>
    </source>
</evidence>
<protein>
    <submittedName>
        <fullName evidence="3">Aminopeptidase P family protein</fullName>
    </submittedName>
</protein>
<dbReference type="OrthoDB" id="9806388at2"/>
<dbReference type="RefSeq" id="WP_136779695.1">
    <property type="nucleotide sequence ID" value="NZ_SUPK01000014.1"/>
</dbReference>
<dbReference type="InterPro" id="IPR050659">
    <property type="entry name" value="Peptidase_M24B"/>
</dbReference>
<dbReference type="Gene3D" id="3.40.350.10">
    <property type="entry name" value="Creatinase/prolidase N-terminal domain"/>
    <property type="match status" value="1"/>
</dbReference>
<dbReference type="EMBL" id="SUPK01000014">
    <property type="protein sequence ID" value="TJY38516.1"/>
    <property type="molecule type" value="Genomic_DNA"/>
</dbReference>
<evidence type="ECO:0000259" key="2">
    <source>
        <dbReference type="Pfam" id="PF01321"/>
    </source>
</evidence>
<dbReference type="Gene3D" id="3.90.230.10">
    <property type="entry name" value="Creatinase/methionine aminopeptidase superfamily"/>
    <property type="match status" value="1"/>
</dbReference>
<gene>
    <name evidence="3" type="ORF">E5161_20250</name>
</gene>
<dbReference type="CDD" id="cd01066">
    <property type="entry name" value="APP_MetAP"/>
    <property type="match status" value="1"/>
</dbReference>
<keyword evidence="3" id="KW-0378">Hydrolase</keyword>
<keyword evidence="3" id="KW-0031">Aminopeptidase</keyword>
<keyword evidence="3" id="KW-0645">Protease</keyword>
<feature type="domain" description="Creatinase N-terminal" evidence="2">
    <location>
        <begin position="12"/>
        <end position="140"/>
    </location>
</feature>
<dbReference type="Pfam" id="PF01321">
    <property type="entry name" value="Creatinase_N"/>
    <property type="match status" value="1"/>
</dbReference>
<evidence type="ECO:0000313" key="3">
    <source>
        <dbReference type="EMBL" id="TJY38516.1"/>
    </source>
</evidence>
<dbReference type="SUPFAM" id="SSF53092">
    <property type="entry name" value="Creatinase/prolidase N-terminal domain"/>
    <property type="match status" value="1"/>
</dbReference>
<dbReference type="InterPro" id="IPR036005">
    <property type="entry name" value="Creatinase/aminopeptidase-like"/>
</dbReference>
<dbReference type="PANTHER" id="PTHR46112">
    <property type="entry name" value="AMINOPEPTIDASE"/>
    <property type="match status" value="1"/>
</dbReference>
<accession>A0A4U0F233</accession>
<comment type="caution">
    <text evidence="3">The sequence shown here is derived from an EMBL/GenBank/DDBJ whole genome shotgun (WGS) entry which is preliminary data.</text>
</comment>
<dbReference type="Proteomes" id="UP000309673">
    <property type="component" value="Unassembled WGS sequence"/>
</dbReference>
<dbReference type="InterPro" id="IPR029149">
    <property type="entry name" value="Creatin/AminoP/Spt16_N"/>
</dbReference>
<keyword evidence="4" id="KW-1185">Reference proteome</keyword>
<dbReference type="Pfam" id="PF00557">
    <property type="entry name" value="Peptidase_M24"/>
    <property type="match status" value="1"/>
</dbReference>
<proteinExistence type="predicted"/>
<dbReference type="AlphaFoldDB" id="A0A4U0F233"/>
<dbReference type="InterPro" id="IPR000994">
    <property type="entry name" value="Pept_M24"/>
</dbReference>